<dbReference type="PANTHER" id="PTHR10165:SF103">
    <property type="entry name" value="PHOSPHOLIPID PHOSPHATASE HOMOLOG 1.2 HOMOLOG"/>
    <property type="match status" value="1"/>
</dbReference>
<dbReference type="PANTHER" id="PTHR10165">
    <property type="entry name" value="LIPID PHOSPHATE PHOSPHATASE"/>
    <property type="match status" value="1"/>
</dbReference>
<dbReference type="Proteomes" id="UP000663868">
    <property type="component" value="Unassembled WGS sequence"/>
</dbReference>
<feature type="transmembrane region" description="Helical" evidence="6">
    <location>
        <begin position="26"/>
        <end position="50"/>
    </location>
</feature>
<dbReference type="EMBL" id="CAJOBB010000434">
    <property type="protein sequence ID" value="CAF3678593.1"/>
    <property type="molecule type" value="Genomic_DNA"/>
</dbReference>
<dbReference type="InterPro" id="IPR000326">
    <property type="entry name" value="PAP2/HPO"/>
</dbReference>
<dbReference type="GO" id="GO:0005886">
    <property type="term" value="C:plasma membrane"/>
    <property type="evidence" value="ECO:0007669"/>
    <property type="project" value="TreeGrafter"/>
</dbReference>
<evidence type="ECO:0000256" key="4">
    <source>
        <dbReference type="ARBA" id="ARBA00022989"/>
    </source>
</evidence>
<dbReference type="InterPro" id="IPR043216">
    <property type="entry name" value="PAP-like"/>
</dbReference>
<proteinExistence type="inferred from homology"/>
<evidence type="ECO:0000259" key="7">
    <source>
        <dbReference type="SMART" id="SM00014"/>
    </source>
</evidence>
<dbReference type="GO" id="GO:0046839">
    <property type="term" value="P:phospholipid dephosphorylation"/>
    <property type="evidence" value="ECO:0007669"/>
    <property type="project" value="TreeGrafter"/>
</dbReference>
<keyword evidence="3 6" id="KW-0812">Transmembrane</keyword>
<dbReference type="GO" id="GO:0006644">
    <property type="term" value="P:phospholipid metabolic process"/>
    <property type="evidence" value="ECO:0007669"/>
    <property type="project" value="InterPro"/>
</dbReference>
<evidence type="ECO:0000256" key="6">
    <source>
        <dbReference type="SAM" id="Phobius"/>
    </source>
</evidence>
<evidence type="ECO:0000256" key="1">
    <source>
        <dbReference type="ARBA" id="ARBA00004141"/>
    </source>
</evidence>
<dbReference type="Pfam" id="PF01569">
    <property type="entry name" value="PAP2"/>
    <property type="match status" value="1"/>
</dbReference>
<dbReference type="GO" id="GO:0007165">
    <property type="term" value="P:signal transduction"/>
    <property type="evidence" value="ECO:0007669"/>
    <property type="project" value="TreeGrafter"/>
</dbReference>
<gene>
    <name evidence="8" type="ORF">KXQ929_LOCUS9504</name>
</gene>
<reference evidence="8" key="1">
    <citation type="submission" date="2021-02" db="EMBL/GenBank/DDBJ databases">
        <authorList>
            <person name="Nowell W R."/>
        </authorList>
    </citation>
    <scope>NUCLEOTIDE SEQUENCE</scope>
</reference>
<comment type="subcellular location">
    <subcellularLocation>
        <location evidence="1">Membrane</location>
        <topology evidence="1">Multi-pass membrane protein</topology>
    </subcellularLocation>
</comment>
<accession>A0A818SWA8</accession>
<dbReference type="CDD" id="cd03384">
    <property type="entry name" value="PAP2_wunen"/>
    <property type="match status" value="1"/>
</dbReference>
<evidence type="ECO:0000256" key="2">
    <source>
        <dbReference type="ARBA" id="ARBA00008816"/>
    </source>
</evidence>
<feature type="transmembrane region" description="Helical" evidence="6">
    <location>
        <begin position="266"/>
        <end position="285"/>
    </location>
</feature>
<feature type="transmembrane region" description="Helical" evidence="6">
    <location>
        <begin position="205"/>
        <end position="226"/>
    </location>
</feature>
<organism evidence="8 9">
    <name type="scientific">Adineta steineri</name>
    <dbReference type="NCBI Taxonomy" id="433720"/>
    <lineage>
        <taxon>Eukaryota</taxon>
        <taxon>Metazoa</taxon>
        <taxon>Spiralia</taxon>
        <taxon>Gnathifera</taxon>
        <taxon>Rotifera</taxon>
        <taxon>Eurotatoria</taxon>
        <taxon>Bdelloidea</taxon>
        <taxon>Adinetida</taxon>
        <taxon>Adinetidae</taxon>
        <taxon>Adineta</taxon>
    </lineage>
</organism>
<evidence type="ECO:0000256" key="5">
    <source>
        <dbReference type="ARBA" id="ARBA00023136"/>
    </source>
</evidence>
<name>A0A818SWA8_9BILA</name>
<dbReference type="GO" id="GO:0008195">
    <property type="term" value="F:phosphatidate phosphatase activity"/>
    <property type="evidence" value="ECO:0007669"/>
    <property type="project" value="TreeGrafter"/>
</dbReference>
<dbReference type="SUPFAM" id="SSF48317">
    <property type="entry name" value="Acid phosphatase/Vanadium-dependent haloperoxidase"/>
    <property type="match status" value="1"/>
</dbReference>
<keyword evidence="5 6" id="KW-0472">Membrane</keyword>
<comment type="caution">
    <text evidence="8">The sequence shown here is derived from an EMBL/GenBank/DDBJ whole genome shotgun (WGS) entry which is preliminary data.</text>
</comment>
<dbReference type="InterPro" id="IPR036938">
    <property type="entry name" value="PAP2/HPO_sf"/>
</dbReference>
<evidence type="ECO:0000313" key="9">
    <source>
        <dbReference type="Proteomes" id="UP000663868"/>
    </source>
</evidence>
<feature type="transmembrane region" description="Helical" evidence="6">
    <location>
        <begin position="233"/>
        <end position="254"/>
    </location>
</feature>
<feature type="transmembrane region" description="Helical" evidence="6">
    <location>
        <begin position="70"/>
        <end position="89"/>
    </location>
</feature>
<protein>
    <recommendedName>
        <fullName evidence="7">Phosphatidic acid phosphatase type 2/haloperoxidase domain-containing protein</fullName>
    </recommendedName>
</protein>
<keyword evidence="4 6" id="KW-1133">Transmembrane helix</keyword>
<evidence type="ECO:0000256" key="3">
    <source>
        <dbReference type="ARBA" id="ARBA00022692"/>
    </source>
</evidence>
<comment type="similarity">
    <text evidence="2">Belongs to the PA-phosphatase related phosphoesterase family.</text>
</comment>
<dbReference type="Gene3D" id="1.20.144.10">
    <property type="entry name" value="Phosphatidic acid phosphatase type 2/haloperoxidase"/>
    <property type="match status" value="1"/>
</dbReference>
<sequence length="354" mass="40881">MMLVPETKTPPTTTDIYHHSETIWRVIIDIITLSVLLTVSAISHFLIQPFTRGFFCSDTTIRYPYKGDTVPIYAAIILSIGLPIVWVMWSTEFAKRFYFNRYPKQVFFTRLEFCGEKVTTITPFVRNLYILTVVFAYGYLSTWVLTEITKNFVGELRPHFLAVCQPSIDCSTLTTNQFNSYLQFGINYTCLNTDSGLVRDARRSFFSGHTSPVFFGFGWLVMYIHVSWSWRHLGILGHIFQTGLAILGLYIGYSRIFDFHHHWNDVLVGGIVGSLVAFVSFKFILNWRHYDPDFLPYVVSDKQGKPNLPLDGGIPINILHGTHRISPNDDLEAHGSNRNYYNHDRNYAEQDHQF</sequence>
<feature type="domain" description="Phosphatidic acid phosphatase type 2/haloperoxidase" evidence="7">
    <location>
        <begin position="130"/>
        <end position="281"/>
    </location>
</feature>
<dbReference type="SMART" id="SM00014">
    <property type="entry name" value="acidPPc"/>
    <property type="match status" value="1"/>
</dbReference>
<dbReference type="AlphaFoldDB" id="A0A818SWA8"/>
<evidence type="ECO:0000313" key="8">
    <source>
        <dbReference type="EMBL" id="CAF3678593.1"/>
    </source>
</evidence>
<feature type="transmembrane region" description="Helical" evidence="6">
    <location>
        <begin position="127"/>
        <end position="146"/>
    </location>
</feature>